<dbReference type="Proteomes" id="UP000729402">
    <property type="component" value="Unassembled WGS sequence"/>
</dbReference>
<evidence type="ECO:0000256" key="1">
    <source>
        <dbReference type="SAM" id="MobiDB-lite"/>
    </source>
</evidence>
<sequence length="149" mass="15940">MITRAKLVEQLREHQIRSSQSYSAALAVFSPNPHIASRRDLKFLESSFQGSAASGDVERRDGAAAEAGGEEARQSPTGRGTAEPGGEGGVAEPGVEGRRQSPTVLVAEAAGVSHGGGCWRGSRWRPAAGRVRVRVAWRFLYRRKKAAKS</sequence>
<accession>A0A8J5WTU7</accession>
<comment type="caution">
    <text evidence="2">The sequence shown here is derived from an EMBL/GenBank/DDBJ whole genome shotgun (WGS) entry which is preliminary data.</text>
</comment>
<reference evidence="2" key="1">
    <citation type="journal article" date="2021" name="bioRxiv">
        <title>Whole Genome Assembly and Annotation of Northern Wild Rice, Zizania palustris L., Supports a Whole Genome Duplication in the Zizania Genus.</title>
        <authorList>
            <person name="Haas M."/>
            <person name="Kono T."/>
            <person name="Macchietto M."/>
            <person name="Millas R."/>
            <person name="McGilp L."/>
            <person name="Shao M."/>
            <person name="Duquette J."/>
            <person name="Hirsch C.N."/>
            <person name="Kimball J."/>
        </authorList>
    </citation>
    <scope>NUCLEOTIDE SEQUENCE</scope>
    <source>
        <tissue evidence="2">Fresh leaf tissue</tissue>
    </source>
</reference>
<name>A0A8J5WTU7_ZIZPA</name>
<dbReference type="OrthoDB" id="993172at2759"/>
<dbReference type="EMBL" id="JAAALK010000079">
    <property type="protein sequence ID" value="KAG8096893.1"/>
    <property type="molecule type" value="Genomic_DNA"/>
</dbReference>
<reference evidence="2" key="2">
    <citation type="submission" date="2021-02" db="EMBL/GenBank/DDBJ databases">
        <authorList>
            <person name="Kimball J.A."/>
            <person name="Haas M.W."/>
            <person name="Macchietto M."/>
            <person name="Kono T."/>
            <person name="Duquette J."/>
            <person name="Shao M."/>
        </authorList>
    </citation>
    <scope>NUCLEOTIDE SEQUENCE</scope>
    <source>
        <tissue evidence="2">Fresh leaf tissue</tissue>
    </source>
</reference>
<evidence type="ECO:0000313" key="3">
    <source>
        <dbReference type="Proteomes" id="UP000729402"/>
    </source>
</evidence>
<gene>
    <name evidence="2" type="ORF">GUJ93_ZPchr0013g37452</name>
</gene>
<keyword evidence="3" id="KW-1185">Reference proteome</keyword>
<protein>
    <submittedName>
        <fullName evidence="2">Uncharacterized protein</fullName>
    </submittedName>
</protein>
<evidence type="ECO:0000313" key="2">
    <source>
        <dbReference type="EMBL" id="KAG8096893.1"/>
    </source>
</evidence>
<feature type="region of interest" description="Disordered" evidence="1">
    <location>
        <begin position="50"/>
        <end position="102"/>
    </location>
</feature>
<dbReference type="AlphaFoldDB" id="A0A8J5WTU7"/>
<organism evidence="2 3">
    <name type="scientific">Zizania palustris</name>
    <name type="common">Northern wild rice</name>
    <dbReference type="NCBI Taxonomy" id="103762"/>
    <lineage>
        <taxon>Eukaryota</taxon>
        <taxon>Viridiplantae</taxon>
        <taxon>Streptophyta</taxon>
        <taxon>Embryophyta</taxon>
        <taxon>Tracheophyta</taxon>
        <taxon>Spermatophyta</taxon>
        <taxon>Magnoliopsida</taxon>
        <taxon>Liliopsida</taxon>
        <taxon>Poales</taxon>
        <taxon>Poaceae</taxon>
        <taxon>BOP clade</taxon>
        <taxon>Oryzoideae</taxon>
        <taxon>Oryzeae</taxon>
        <taxon>Zizaniinae</taxon>
        <taxon>Zizania</taxon>
    </lineage>
</organism>
<proteinExistence type="predicted"/>